<gene>
    <name evidence="2" type="ORF">SOASR030_36630</name>
</gene>
<dbReference type="EMBL" id="BRLH01000018">
    <property type="protein sequence ID" value="GKX57551.1"/>
    <property type="molecule type" value="Genomic_DNA"/>
</dbReference>
<organism evidence="2 3">
    <name type="scientific">Leminorella grimontii</name>
    <dbReference type="NCBI Taxonomy" id="82981"/>
    <lineage>
        <taxon>Bacteria</taxon>
        <taxon>Pseudomonadati</taxon>
        <taxon>Pseudomonadota</taxon>
        <taxon>Gammaproteobacteria</taxon>
        <taxon>Enterobacterales</taxon>
        <taxon>Budviciaceae</taxon>
        <taxon>Leminorella</taxon>
    </lineage>
</organism>
<comment type="caution">
    <text evidence="2">The sequence shown here is derived from an EMBL/GenBank/DDBJ whole genome shotgun (WGS) entry which is preliminary data.</text>
</comment>
<dbReference type="SUPFAM" id="SSF109604">
    <property type="entry name" value="HD-domain/PDEase-like"/>
    <property type="match status" value="1"/>
</dbReference>
<dbReference type="GO" id="GO:0008893">
    <property type="term" value="F:guanosine-3',5'-bis(diphosphate) 3'-diphosphatase activity"/>
    <property type="evidence" value="ECO:0007669"/>
    <property type="project" value="TreeGrafter"/>
</dbReference>
<evidence type="ECO:0000313" key="2">
    <source>
        <dbReference type="EMBL" id="GKX57551.1"/>
    </source>
</evidence>
<dbReference type="Proteomes" id="UP001058124">
    <property type="component" value="Unassembled WGS sequence"/>
</dbReference>
<reference evidence="2" key="1">
    <citation type="submission" date="2022-06" db="EMBL/GenBank/DDBJ databases">
        <title>Draft genome sequences of Leminorella grimontii str. JCM5902.</title>
        <authorList>
            <person name="Wakabayashi Y."/>
            <person name="Kojima K."/>
        </authorList>
    </citation>
    <scope>NUCLEOTIDE SEQUENCE</scope>
    <source>
        <strain evidence="2">JCM 5902</strain>
    </source>
</reference>
<protein>
    <recommendedName>
        <fullName evidence="1">HD/PDEase domain-containing protein</fullName>
    </recommendedName>
</protein>
<keyword evidence="3" id="KW-1185">Reference proteome</keyword>
<accession>A0AAV5N614</accession>
<dbReference type="Gene3D" id="1.10.3210.10">
    <property type="entry name" value="Hypothetical protein af1432"/>
    <property type="match status" value="1"/>
</dbReference>
<dbReference type="Pfam" id="PF13328">
    <property type="entry name" value="HD_4"/>
    <property type="match status" value="1"/>
</dbReference>
<evidence type="ECO:0000259" key="1">
    <source>
        <dbReference type="SMART" id="SM00471"/>
    </source>
</evidence>
<dbReference type="InterPro" id="IPR003607">
    <property type="entry name" value="HD/PDEase_dom"/>
</dbReference>
<dbReference type="InterPro" id="IPR052194">
    <property type="entry name" value="MESH1"/>
</dbReference>
<name>A0AAV5N614_9GAMM</name>
<dbReference type="AlphaFoldDB" id="A0AAV5N614"/>
<dbReference type="SMART" id="SM00471">
    <property type="entry name" value="HDc"/>
    <property type="match status" value="1"/>
</dbReference>
<feature type="domain" description="HD/PDEase" evidence="1">
    <location>
        <begin position="31"/>
        <end position="140"/>
    </location>
</feature>
<evidence type="ECO:0000313" key="3">
    <source>
        <dbReference type="Proteomes" id="UP001058124"/>
    </source>
</evidence>
<dbReference type="PANTHER" id="PTHR46246">
    <property type="entry name" value="GUANOSINE-3',5'-BIS(DIPHOSPHATE) 3'-PYROPHOSPHOHYDROLASE MESH1"/>
    <property type="match status" value="1"/>
</dbReference>
<dbReference type="PANTHER" id="PTHR46246:SF1">
    <property type="entry name" value="GUANOSINE-3',5'-BIS(DIPHOSPHATE) 3'-PYROPHOSPHOHYDROLASE MESH1"/>
    <property type="match status" value="1"/>
</dbReference>
<sequence>MGREMMSDLEKRAREFATRIHAEANQRRKYTLAPYIVHPAAVAELVRSVPHTPEMLAAAWLHDTVEDTDVRIDDIFRLFGESVAQYVAMVTKVSVERDGDREARFLIDLRHTALACPQAKTIKLADIIDNCRTVADFDPAFAEGYLGEKRRQVAVLTQGNTMLFQQANETIARGIEVVRVWKRGRRHF</sequence>
<proteinExistence type="predicted"/>